<organism evidence="1 2">
    <name type="scientific">Bombardia bombarda</name>
    <dbReference type="NCBI Taxonomy" id="252184"/>
    <lineage>
        <taxon>Eukaryota</taxon>
        <taxon>Fungi</taxon>
        <taxon>Dikarya</taxon>
        <taxon>Ascomycota</taxon>
        <taxon>Pezizomycotina</taxon>
        <taxon>Sordariomycetes</taxon>
        <taxon>Sordariomycetidae</taxon>
        <taxon>Sordariales</taxon>
        <taxon>Lasiosphaeriaceae</taxon>
        <taxon>Bombardia</taxon>
    </lineage>
</organism>
<gene>
    <name evidence="1" type="ORF">B0T17DRAFT_409220</name>
</gene>
<evidence type="ECO:0000313" key="2">
    <source>
        <dbReference type="Proteomes" id="UP001174934"/>
    </source>
</evidence>
<dbReference type="EMBL" id="JAULSR010000009">
    <property type="protein sequence ID" value="KAK0612536.1"/>
    <property type="molecule type" value="Genomic_DNA"/>
</dbReference>
<name>A0AA39WD12_9PEZI</name>
<accession>A0AA39WD12</accession>
<dbReference type="Proteomes" id="UP001174934">
    <property type="component" value="Unassembled WGS sequence"/>
</dbReference>
<dbReference type="AlphaFoldDB" id="A0AA39WD12"/>
<evidence type="ECO:0000313" key="1">
    <source>
        <dbReference type="EMBL" id="KAK0612536.1"/>
    </source>
</evidence>
<reference evidence="1" key="1">
    <citation type="submission" date="2023-06" db="EMBL/GenBank/DDBJ databases">
        <title>Genome-scale phylogeny and comparative genomics of the fungal order Sordariales.</title>
        <authorList>
            <consortium name="Lawrence Berkeley National Laboratory"/>
            <person name="Hensen N."/>
            <person name="Bonometti L."/>
            <person name="Westerberg I."/>
            <person name="Brannstrom I.O."/>
            <person name="Guillou S."/>
            <person name="Cros-Aarteil S."/>
            <person name="Calhoun S."/>
            <person name="Haridas S."/>
            <person name="Kuo A."/>
            <person name="Mondo S."/>
            <person name="Pangilinan J."/>
            <person name="Riley R."/>
            <person name="LaButti K."/>
            <person name="Andreopoulos B."/>
            <person name="Lipzen A."/>
            <person name="Chen C."/>
            <person name="Yanf M."/>
            <person name="Daum C."/>
            <person name="Ng V."/>
            <person name="Clum A."/>
            <person name="Steindorff A."/>
            <person name="Ohm R."/>
            <person name="Martin F."/>
            <person name="Silar P."/>
            <person name="Natvig D."/>
            <person name="Lalanne C."/>
            <person name="Gautier V."/>
            <person name="Ament-velasquez S.L."/>
            <person name="Kruys A."/>
            <person name="Hutchinson M.I."/>
            <person name="Powell A.J."/>
            <person name="Barry K."/>
            <person name="Miller A.N."/>
            <person name="Grigoriev I.V."/>
            <person name="Debuchy R."/>
            <person name="Gladieux P."/>
            <person name="Thoren M.H."/>
            <person name="Johannesson H."/>
        </authorList>
    </citation>
    <scope>NUCLEOTIDE SEQUENCE</scope>
    <source>
        <strain evidence="1">SMH3391-2</strain>
    </source>
</reference>
<keyword evidence="2" id="KW-1185">Reference proteome</keyword>
<protein>
    <submittedName>
        <fullName evidence="1">Uncharacterized protein</fullName>
    </submittedName>
</protein>
<proteinExistence type="predicted"/>
<sequence>MAMASSTALYFIASPKQGSSSALCVVDKSTQSAMLSHHRWRYPCSFQIIGLRPARRGRLVAEEPAGFLITYSKPRDPSWLVCLPLLPGRLHCFLRLCSTCVQRKCGRLRSLCGGALKAAFAWPTPPPSGLA</sequence>
<comment type="caution">
    <text evidence="1">The sequence shown here is derived from an EMBL/GenBank/DDBJ whole genome shotgun (WGS) entry which is preliminary data.</text>
</comment>